<protein>
    <submittedName>
        <fullName evidence="1">Uncharacterized protein</fullName>
    </submittedName>
</protein>
<dbReference type="EMBL" id="KE346271">
    <property type="protein sequence ID" value="EXC31763.1"/>
    <property type="molecule type" value="Genomic_DNA"/>
</dbReference>
<reference evidence="2" key="1">
    <citation type="submission" date="2013-01" db="EMBL/GenBank/DDBJ databases">
        <title>Draft Genome Sequence of a Mulberry Tree, Morus notabilis C.K. Schneid.</title>
        <authorList>
            <person name="He N."/>
            <person name="Zhao S."/>
        </authorList>
    </citation>
    <scope>NUCLEOTIDE SEQUENCE</scope>
</reference>
<proteinExistence type="predicted"/>
<evidence type="ECO:0000313" key="1">
    <source>
        <dbReference type="EMBL" id="EXC31763.1"/>
    </source>
</evidence>
<name>W9SXD7_9ROSA</name>
<evidence type="ECO:0000313" key="2">
    <source>
        <dbReference type="Proteomes" id="UP000030645"/>
    </source>
</evidence>
<dbReference type="Proteomes" id="UP000030645">
    <property type="component" value="Unassembled WGS sequence"/>
</dbReference>
<organism evidence="1 2">
    <name type="scientific">Morus notabilis</name>
    <dbReference type="NCBI Taxonomy" id="981085"/>
    <lineage>
        <taxon>Eukaryota</taxon>
        <taxon>Viridiplantae</taxon>
        <taxon>Streptophyta</taxon>
        <taxon>Embryophyta</taxon>
        <taxon>Tracheophyta</taxon>
        <taxon>Spermatophyta</taxon>
        <taxon>Magnoliopsida</taxon>
        <taxon>eudicotyledons</taxon>
        <taxon>Gunneridae</taxon>
        <taxon>Pentapetalae</taxon>
        <taxon>rosids</taxon>
        <taxon>fabids</taxon>
        <taxon>Rosales</taxon>
        <taxon>Moraceae</taxon>
        <taxon>Moreae</taxon>
        <taxon>Morus</taxon>
    </lineage>
</organism>
<sequence length="110" mass="12206">MITKSSARLLRCRQERPSSADRQLICFLPLSVPGLSLSSSLSLLERFVAVHFCKMASESDRSFDSGGDRRLAIGFSGTRSGNTIRRLQTRPDPIKSTTNLFLLFLISSNL</sequence>
<gene>
    <name evidence="1" type="ORF">L484_020587</name>
</gene>
<accession>W9SXD7</accession>
<keyword evidence="2" id="KW-1185">Reference proteome</keyword>
<dbReference type="AlphaFoldDB" id="W9SXD7"/>